<protein>
    <submittedName>
        <fullName evidence="2">Uncharacterized protein</fullName>
    </submittedName>
</protein>
<accession>A0AAW2C438</accession>
<dbReference type="EMBL" id="JAZDWU010000009">
    <property type="protein sequence ID" value="KAK9991825.1"/>
    <property type="molecule type" value="Genomic_DNA"/>
</dbReference>
<feature type="compositionally biased region" description="Basic and acidic residues" evidence="1">
    <location>
        <begin position="12"/>
        <end position="21"/>
    </location>
</feature>
<evidence type="ECO:0000313" key="2">
    <source>
        <dbReference type="EMBL" id="KAK9991825.1"/>
    </source>
</evidence>
<evidence type="ECO:0000256" key="1">
    <source>
        <dbReference type="SAM" id="MobiDB-lite"/>
    </source>
</evidence>
<dbReference type="AlphaFoldDB" id="A0AAW2C438"/>
<feature type="compositionally biased region" description="Basic residues" evidence="1">
    <location>
        <begin position="58"/>
        <end position="73"/>
    </location>
</feature>
<keyword evidence="3" id="KW-1185">Reference proteome</keyword>
<name>A0AAW2C438_9ROSI</name>
<proteinExistence type="predicted"/>
<comment type="caution">
    <text evidence="2">The sequence shown here is derived from an EMBL/GenBank/DDBJ whole genome shotgun (WGS) entry which is preliminary data.</text>
</comment>
<evidence type="ECO:0000313" key="3">
    <source>
        <dbReference type="Proteomes" id="UP001459277"/>
    </source>
</evidence>
<feature type="region of interest" description="Disordered" evidence="1">
    <location>
        <begin position="1"/>
        <end position="21"/>
    </location>
</feature>
<gene>
    <name evidence="2" type="ORF">SO802_026810</name>
</gene>
<organism evidence="2 3">
    <name type="scientific">Lithocarpus litseifolius</name>
    <dbReference type="NCBI Taxonomy" id="425828"/>
    <lineage>
        <taxon>Eukaryota</taxon>
        <taxon>Viridiplantae</taxon>
        <taxon>Streptophyta</taxon>
        <taxon>Embryophyta</taxon>
        <taxon>Tracheophyta</taxon>
        <taxon>Spermatophyta</taxon>
        <taxon>Magnoliopsida</taxon>
        <taxon>eudicotyledons</taxon>
        <taxon>Gunneridae</taxon>
        <taxon>Pentapetalae</taxon>
        <taxon>rosids</taxon>
        <taxon>fabids</taxon>
        <taxon>Fagales</taxon>
        <taxon>Fagaceae</taxon>
        <taxon>Lithocarpus</taxon>
    </lineage>
</organism>
<feature type="region of interest" description="Disordered" evidence="1">
    <location>
        <begin position="58"/>
        <end position="95"/>
    </location>
</feature>
<reference evidence="2 3" key="1">
    <citation type="submission" date="2024-01" db="EMBL/GenBank/DDBJ databases">
        <title>A telomere-to-telomere, gap-free genome of sweet tea (Lithocarpus litseifolius).</title>
        <authorList>
            <person name="Zhou J."/>
        </authorList>
    </citation>
    <scope>NUCLEOTIDE SEQUENCE [LARGE SCALE GENOMIC DNA]</scope>
    <source>
        <strain evidence="2">Zhou-2022a</strain>
        <tissue evidence="2">Leaf</tissue>
    </source>
</reference>
<dbReference type="Proteomes" id="UP001459277">
    <property type="component" value="Unassembled WGS sequence"/>
</dbReference>
<sequence>MVLAKGGRGKRKEGGEVVKPTERNKRLEKNIMAAFKALKKERKLSKLPWLILSQLSKHIQKSHAKPTTHRNSHGQKSISNPPQAPPERASMLIAE</sequence>